<reference evidence="7" key="3">
    <citation type="journal article" date="2019" name="Int. J. Syst. Evol. Microbiol.">
        <title>The Global Catalogue of Microorganisms (GCM) 10K type strain sequencing project: providing services to taxonomists for standard genome sequencing and annotation.</title>
        <authorList>
            <consortium name="The Broad Institute Genomics Platform"/>
            <consortium name="The Broad Institute Genome Sequencing Center for Infectious Disease"/>
            <person name="Wu L."/>
            <person name="Ma J."/>
        </authorList>
    </citation>
    <scope>NUCLEOTIDE SEQUENCE [LARGE SCALE GENOMIC DNA]</scope>
    <source>
        <strain evidence="7">CGMCC 1.11013</strain>
    </source>
</reference>
<dbReference type="OrthoDB" id="8637255at2"/>
<feature type="domain" description="CsbD-like" evidence="3">
    <location>
        <begin position="4"/>
        <end position="55"/>
    </location>
</feature>
<dbReference type="AlphaFoldDB" id="A0A069NT90"/>
<protein>
    <recommendedName>
        <fullName evidence="3">CsbD-like domain-containing protein</fullName>
    </recommendedName>
</protein>
<dbReference type="PANTHER" id="PTHR34977:SF1">
    <property type="entry name" value="UPF0337 PROTEIN YJBJ"/>
    <property type="match status" value="1"/>
</dbReference>
<dbReference type="RefSeq" id="WP_035967520.1">
    <property type="nucleotide sequence ID" value="NZ_BMEG01000013.1"/>
</dbReference>
<feature type="transmembrane region" description="Helical" evidence="2">
    <location>
        <begin position="63"/>
        <end position="80"/>
    </location>
</feature>
<reference evidence="5 6" key="2">
    <citation type="submission" date="2014-03" db="EMBL/GenBank/DDBJ databases">
        <title>Draft Genome Sequences of Four Burkholderia Strains.</title>
        <authorList>
            <person name="Liu X.Y."/>
            <person name="Li C.X."/>
            <person name="Xu J.H."/>
        </authorList>
    </citation>
    <scope>NUCLEOTIDE SEQUENCE [LARGE SCALE GENOMIC DNA]</scope>
    <source>
        <strain evidence="5 6">R27</strain>
    </source>
</reference>
<dbReference type="Pfam" id="PF05532">
    <property type="entry name" value="CsbD"/>
    <property type="match status" value="1"/>
</dbReference>
<reference evidence="4" key="4">
    <citation type="submission" date="2024-05" db="EMBL/GenBank/DDBJ databases">
        <authorList>
            <person name="Sun Q."/>
            <person name="Zhou Y."/>
        </authorList>
    </citation>
    <scope>NUCLEOTIDE SEQUENCE</scope>
    <source>
        <strain evidence="4">CGMCC 1.11013</strain>
    </source>
</reference>
<evidence type="ECO:0000313" key="6">
    <source>
        <dbReference type="Proteomes" id="UP000027439"/>
    </source>
</evidence>
<evidence type="ECO:0000256" key="2">
    <source>
        <dbReference type="SAM" id="Phobius"/>
    </source>
</evidence>
<sequence>MVQDQVEGTAQNVVGKVQDAVGALTGDAGTQVEGKARQALGSLQQTYGQTIDNVRSAVSDQPINGVLIAAAVGFLLGALWNRDR</sequence>
<dbReference type="eggNOG" id="COG3237">
    <property type="taxonomic scope" value="Bacteria"/>
</dbReference>
<evidence type="ECO:0000313" key="5">
    <source>
        <dbReference type="EMBL" id="KDR31477.1"/>
    </source>
</evidence>
<dbReference type="InterPro" id="IPR036629">
    <property type="entry name" value="YjbJ_sf"/>
</dbReference>
<dbReference type="SUPFAM" id="SSF69047">
    <property type="entry name" value="Hypothetical protein YjbJ"/>
    <property type="match status" value="1"/>
</dbReference>
<dbReference type="Proteomes" id="UP000027439">
    <property type="component" value="Unassembled WGS sequence"/>
</dbReference>
<evidence type="ECO:0000313" key="4">
    <source>
        <dbReference type="EMBL" id="GGD92670.1"/>
    </source>
</evidence>
<dbReference type="InterPro" id="IPR050423">
    <property type="entry name" value="UPF0337_stress_rsp"/>
</dbReference>
<keyword evidence="2" id="KW-0472">Membrane</keyword>
<keyword evidence="2" id="KW-0812">Transmembrane</keyword>
<dbReference type="STRING" id="1071679.BG57_12815"/>
<keyword evidence="7" id="KW-1185">Reference proteome</keyword>
<accession>A0A069NT90</accession>
<name>A0A069NT90_9BURK</name>
<dbReference type="EMBL" id="JFHE01000022">
    <property type="protein sequence ID" value="KDR31477.1"/>
    <property type="molecule type" value="Genomic_DNA"/>
</dbReference>
<reference evidence="4" key="1">
    <citation type="journal article" date="2014" name="Int. J. Syst. Evol. Microbiol.">
        <title>Complete genome of a new Firmicutes species belonging to the dominant human colonic microbiota ('Ruminococcus bicirculans') reveals two chromosomes and a selective capacity to utilize plant glucans.</title>
        <authorList>
            <consortium name="NISC Comparative Sequencing Program"/>
            <person name="Wegmann U."/>
            <person name="Louis P."/>
            <person name="Goesmann A."/>
            <person name="Henrissat B."/>
            <person name="Duncan S.H."/>
            <person name="Flint H.J."/>
        </authorList>
    </citation>
    <scope>NUCLEOTIDE SEQUENCE</scope>
    <source>
        <strain evidence="4">CGMCC 1.11013</strain>
    </source>
</reference>
<comment type="similarity">
    <text evidence="1">Belongs to the UPF0337 (CsbD) family.</text>
</comment>
<organism evidence="5 6">
    <name type="scientific">Caballeronia grimmiae</name>
    <dbReference type="NCBI Taxonomy" id="1071679"/>
    <lineage>
        <taxon>Bacteria</taxon>
        <taxon>Pseudomonadati</taxon>
        <taxon>Pseudomonadota</taxon>
        <taxon>Betaproteobacteria</taxon>
        <taxon>Burkholderiales</taxon>
        <taxon>Burkholderiaceae</taxon>
        <taxon>Caballeronia</taxon>
    </lineage>
</organism>
<dbReference type="PANTHER" id="PTHR34977">
    <property type="entry name" value="UPF0337 PROTEIN YJBJ"/>
    <property type="match status" value="1"/>
</dbReference>
<evidence type="ECO:0000256" key="1">
    <source>
        <dbReference type="ARBA" id="ARBA00009129"/>
    </source>
</evidence>
<dbReference type="EMBL" id="BMEG01000013">
    <property type="protein sequence ID" value="GGD92670.1"/>
    <property type="molecule type" value="Genomic_DNA"/>
</dbReference>
<dbReference type="InterPro" id="IPR008462">
    <property type="entry name" value="CsbD"/>
</dbReference>
<gene>
    <name evidence="5" type="ORF">BG57_12815</name>
    <name evidence="4" type="ORF">GCM10010985_54270</name>
</gene>
<proteinExistence type="inferred from homology"/>
<dbReference type="Gene3D" id="1.10.1470.10">
    <property type="entry name" value="YjbJ"/>
    <property type="match status" value="1"/>
</dbReference>
<keyword evidence="2" id="KW-1133">Transmembrane helix</keyword>
<evidence type="ECO:0000313" key="7">
    <source>
        <dbReference type="Proteomes" id="UP000597138"/>
    </source>
</evidence>
<comment type="caution">
    <text evidence="5">The sequence shown here is derived from an EMBL/GenBank/DDBJ whole genome shotgun (WGS) entry which is preliminary data.</text>
</comment>
<evidence type="ECO:0000259" key="3">
    <source>
        <dbReference type="Pfam" id="PF05532"/>
    </source>
</evidence>
<dbReference type="Proteomes" id="UP000597138">
    <property type="component" value="Unassembled WGS sequence"/>
</dbReference>